<evidence type="ECO:0000313" key="2">
    <source>
        <dbReference type="Proteomes" id="UP000023152"/>
    </source>
</evidence>
<dbReference type="Proteomes" id="UP000023152">
    <property type="component" value="Unassembled WGS sequence"/>
</dbReference>
<name>X6MWL6_RETFI</name>
<protein>
    <submittedName>
        <fullName evidence="1">Uncharacterized protein</fullName>
    </submittedName>
</protein>
<feature type="non-terminal residue" evidence="1">
    <location>
        <position position="137"/>
    </location>
</feature>
<dbReference type="EMBL" id="ASPP01015598">
    <property type="protein sequence ID" value="ETO18036.1"/>
    <property type="molecule type" value="Genomic_DNA"/>
</dbReference>
<keyword evidence="2" id="KW-1185">Reference proteome</keyword>
<proteinExistence type="predicted"/>
<evidence type="ECO:0000313" key="1">
    <source>
        <dbReference type="EMBL" id="ETO18036.1"/>
    </source>
</evidence>
<feature type="non-terminal residue" evidence="1">
    <location>
        <position position="1"/>
    </location>
</feature>
<gene>
    <name evidence="1" type="ORF">RFI_19259</name>
</gene>
<dbReference type="AlphaFoldDB" id="X6MWL6"/>
<accession>X6MWL6</accession>
<organism evidence="1 2">
    <name type="scientific">Reticulomyxa filosa</name>
    <dbReference type="NCBI Taxonomy" id="46433"/>
    <lineage>
        <taxon>Eukaryota</taxon>
        <taxon>Sar</taxon>
        <taxon>Rhizaria</taxon>
        <taxon>Retaria</taxon>
        <taxon>Foraminifera</taxon>
        <taxon>Monothalamids</taxon>
        <taxon>Reticulomyxidae</taxon>
        <taxon>Reticulomyxa</taxon>
    </lineage>
</organism>
<sequence>VATPKYGKANSNICFYYFTSNVLKMVKITNFVESAVLLYFCLTIRPMQRETILANVRMGTLFMSLILDPTIESMDKVFFEWTKSYATKPGQLFELTTLDTERFGHIKYHNIERQWELVVKARQVCLIKKKKKKQLAL</sequence>
<reference evidence="1 2" key="1">
    <citation type="journal article" date="2013" name="Curr. Biol.">
        <title>The Genome of the Foraminiferan Reticulomyxa filosa.</title>
        <authorList>
            <person name="Glockner G."/>
            <person name="Hulsmann N."/>
            <person name="Schleicher M."/>
            <person name="Noegel A.A."/>
            <person name="Eichinger L."/>
            <person name="Gallinger C."/>
            <person name="Pawlowski J."/>
            <person name="Sierra R."/>
            <person name="Euteneuer U."/>
            <person name="Pillet L."/>
            <person name="Moustafa A."/>
            <person name="Platzer M."/>
            <person name="Groth M."/>
            <person name="Szafranski K."/>
            <person name="Schliwa M."/>
        </authorList>
    </citation>
    <scope>NUCLEOTIDE SEQUENCE [LARGE SCALE GENOMIC DNA]</scope>
</reference>
<comment type="caution">
    <text evidence="1">The sequence shown here is derived from an EMBL/GenBank/DDBJ whole genome shotgun (WGS) entry which is preliminary data.</text>
</comment>